<dbReference type="EMBL" id="QPFP01000032">
    <property type="protein sequence ID" value="TEB28502.1"/>
    <property type="molecule type" value="Genomic_DNA"/>
</dbReference>
<evidence type="ECO:0000313" key="2">
    <source>
        <dbReference type="EMBL" id="TEB28502.1"/>
    </source>
</evidence>
<evidence type="ECO:0000259" key="1">
    <source>
        <dbReference type="PROSITE" id="PS50181"/>
    </source>
</evidence>
<comment type="caution">
    <text evidence="2">The sequence shown here is derived from an EMBL/GenBank/DDBJ whole genome shotgun (WGS) entry which is preliminary data.</text>
</comment>
<reference evidence="2 3" key="1">
    <citation type="journal article" date="2019" name="Nat. Ecol. Evol.">
        <title>Megaphylogeny resolves global patterns of mushroom evolution.</title>
        <authorList>
            <person name="Varga T."/>
            <person name="Krizsan K."/>
            <person name="Foldi C."/>
            <person name="Dima B."/>
            <person name="Sanchez-Garcia M."/>
            <person name="Sanchez-Ramirez S."/>
            <person name="Szollosi G.J."/>
            <person name="Szarkandi J.G."/>
            <person name="Papp V."/>
            <person name="Albert L."/>
            <person name="Andreopoulos W."/>
            <person name="Angelini C."/>
            <person name="Antonin V."/>
            <person name="Barry K.W."/>
            <person name="Bougher N.L."/>
            <person name="Buchanan P."/>
            <person name="Buyck B."/>
            <person name="Bense V."/>
            <person name="Catcheside P."/>
            <person name="Chovatia M."/>
            <person name="Cooper J."/>
            <person name="Damon W."/>
            <person name="Desjardin D."/>
            <person name="Finy P."/>
            <person name="Geml J."/>
            <person name="Haridas S."/>
            <person name="Hughes K."/>
            <person name="Justo A."/>
            <person name="Karasinski D."/>
            <person name="Kautmanova I."/>
            <person name="Kiss B."/>
            <person name="Kocsube S."/>
            <person name="Kotiranta H."/>
            <person name="LaButti K.M."/>
            <person name="Lechner B.E."/>
            <person name="Liimatainen K."/>
            <person name="Lipzen A."/>
            <person name="Lukacs Z."/>
            <person name="Mihaltcheva S."/>
            <person name="Morgado L.N."/>
            <person name="Niskanen T."/>
            <person name="Noordeloos M.E."/>
            <person name="Ohm R.A."/>
            <person name="Ortiz-Santana B."/>
            <person name="Ovrebo C."/>
            <person name="Racz N."/>
            <person name="Riley R."/>
            <person name="Savchenko A."/>
            <person name="Shiryaev A."/>
            <person name="Soop K."/>
            <person name="Spirin V."/>
            <person name="Szebenyi C."/>
            <person name="Tomsovsky M."/>
            <person name="Tulloss R.E."/>
            <person name="Uehling J."/>
            <person name="Grigoriev I.V."/>
            <person name="Vagvolgyi C."/>
            <person name="Papp T."/>
            <person name="Martin F.M."/>
            <person name="Miettinen O."/>
            <person name="Hibbett D.S."/>
            <person name="Nagy L.G."/>
        </authorList>
    </citation>
    <scope>NUCLEOTIDE SEQUENCE [LARGE SCALE GENOMIC DNA]</scope>
    <source>
        <strain evidence="2 3">FP101781</strain>
    </source>
</reference>
<dbReference type="InterPro" id="IPR001810">
    <property type="entry name" value="F-box_dom"/>
</dbReference>
<protein>
    <recommendedName>
        <fullName evidence="1">F-box domain-containing protein</fullName>
    </recommendedName>
</protein>
<dbReference type="SUPFAM" id="SSF50998">
    <property type="entry name" value="Quinoprotein alcohol dehydrogenase-like"/>
    <property type="match status" value="1"/>
</dbReference>
<dbReference type="OrthoDB" id="2688364at2759"/>
<sequence length="526" mass="59577">MENDLSSSGAHGQVLYPLPDEVTLELLQYADPLSIRKMRLTCKAVHRVTYERKLWTSTLDRLCDELEIFKPTFPMDKMTLPELEHAATAPYRFMDLVKLCSSPHGIYVIPFQTREHLQRMPGKWVGQADAEVVETHNFCLVPGGRFLIASWESELILWDLGYSLKQYVDPFPVALGELHGNLITTKPTTNGEELIIATVARDSDLALYQINPTATPRAEFSLIATLPGVVEDYNSPCRVIRLADNVAVVWESCEFVIWNWAEGTACRWETSLTPGRDFQPRNLMVYASERYIVACTTGATIYVWDIPLESLEPLPDQISGLDDIHMVTNKPRLMKLFKRPWGQGCTVHFMTTMPRWLPHPQKDNYFCLVTGEHGGAETHLRLFEVHELQEQGSGYPLSSHRVTEVVHRVTYPSNPAKFVGCSESKSPLFRFGEDFIFCAASGEKEMVTTVLSLPEQIGSDQSPKLDNLTNLDSATLTPPDRVWVRDGRRLSFDTRSGFCPMSGRLVYLATQEQIYISDFLLPLPDR</sequence>
<feature type="domain" description="F-box" evidence="1">
    <location>
        <begin position="12"/>
        <end position="58"/>
    </location>
</feature>
<dbReference type="AlphaFoldDB" id="A0A4Y7T4H6"/>
<proteinExistence type="predicted"/>
<dbReference type="InterPro" id="IPR036047">
    <property type="entry name" value="F-box-like_dom_sf"/>
</dbReference>
<evidence type="ECO:0000313" key="3">
    <source>
        <dbReference type="Proteomes" id="UP000298030"/>
    </source>
</evidence>
<keyword evidence="3" id="KW-1185">Reference proteome</keyword>
<dbReference type="PROSITE" id="PS50181">
    <property type="entry name" value="FBOX"/>
    <property type="match status" value="1"/>
</dbReference>
<gene>
    <name evidence="2" type="ORF">FA13DRAFT_794815</name>
</gene>
<organism evidence="2 3">
    <name type="scientific">Coprinellus micaceus</name>
    <name type="common">Glistening ink-cap mushroom</name>
    <name type="synonym">Coprinus micaceus</name>
    <dbReference type="NCBI Taxonomy" id="71717"/>
    <lineage>
        <taxon>Eukaryota</taxon>
        <taxon>Fungi</taxon>
        <taxon>Dikarya</taxon>
        <taxon>Basidiomycota</taxon>
        <taxon>Agaricomycotina</taxon>
        <taxon>Agaricomycetes</taxon>
        <taxon>Agaricomycetidae</taxon>
        <taxon>Agaricales</taxon>
        <taxon>Agaricineae</taxon>
        <taxon>Psathyrellaceae</taxon>
        <taxon>Coprinellus</taxon>
    </lineage>
</organism>
<dbReference type="SUPFAM" id="SSF81383">
    <property type="entry name" value="F-box domain"/>
    <property type="match status" value="1"/>
</dbReference>
<dbReference type="CDD" id="cd09917">
    <property type="entry name" value="F-box_SF"/>
    <property type="match status" value="1"/>
</dbReference>
<dbReference type="InterPro" id="IPR011047">
    <property type="entry name" value="Quinoprotein_ADH-like_sf"/>
</dbReference>
<name>A0A4Y7T4H6_COPMI</name>
<dbReference type="Proteomes" id="UP000298030">
    <property type="component" value="Unassembled WGS sequence"/>
</dbReference>
<accession>A0A4Y7T4H6</accession>